<evidence type="ECO:0000313" key="2">
    <source>
        <dbReference type="Proteomes" id="UP000202420"/>
    </source>
</evidence>
<dbReference type="RefSeq" id="YP_001427069.1">
    <property type="nucleotide sequence ID" value="NC_008724.1"/>
</dbReference>
<name>A7K9J8_9PHYC</name>
<dbReference type="KEGG" id="vg:5470492"/>
<dbReference type="GeneID" id="5470492"/>
<keyword evidence="2" id="KW-1185">Reference proteome</keyword>
<dbReference type="OrthoDB" id="21138at10239"/>
<proteinExistence type="predicted"/>
<dbReference type="Proteomes" id="UP000202420">
    <property type="component" value="Segment"/>
</dbReference>
<organism evidence="1 2">
    <name type="scientific">Chlorovirus heliozoae</name>
    <dbReference type="NCBI Taxonomy" id="322019"/>
    <lineage>
        <taxon>Viruses</taxon>
        <taxon>Varidnaviria</taxon>
        <taxon>Bamfordvirae</taxon>
        <taxon>Nucleocytoviricota</taxon>
        <taxon>Megaviricetes</taxon>
        <taxon>Algavirales</taxon>
        <taxon>Phycodnaviridae</taxon>
        <taxon>Chlorovirus</taxon>
    </lineage>
</organism>
<dbReference type="EMBL" id="EF101928">
    <property type="protein sequence ID" value="ABT16722.1"/>
    <property type="molecule type" value="Genomic_DNA"/>
</dbReference>
<sequence>MLIEIALLTTVLLAGAGIKFGRKRKALEGKTIVFIRHGEKPANDLGQLSYRGLLRSLALPDVLIGRYGHASKIYAPNPSVTKEFKGEEYCYVRALAAIEPTAIRLGIPVNAKHGFEDVGVVAKKLFYSNHGIIFVCWEHVELVKMVKKLLLHCGADPRCVPDWKKTDYDSIYIVNISDDVRFFHEYQGLN</sequence>
<accession>A7K9J8</accession>
<protein>
    <submittedName>
        <fullName evidence="1">Uncharacterized protein Z588L</fullName>
    </submittedName>
</protein>
<gene>
    <name evidence="1" type="primary">Z588L</name>
    <name evidence="1" type="ORF">ATCV1_Z588L</name>
</gene>
<reference evidence="1 2" key="1">
    <citation type="submission" date="2006-09" db="EMBL/GenBank/DDBJ databases">
        <title>Sequence and annotation of the 288-kb ATCV-1 virus that infects an endosymbiotic Chlorella strain of the heliozoon Acanthocystis turfacea.</title>
        <authorList>
            <person name="Fitzgerald L.A."/>
            <person name="Graves M.V."/>
            <person name="Li X."/>
            <person name="Pfitzner A.J.P."/>
            <person name="Hartigan J."/>
            <person name="Van Etten J.L."/>
        </authorList>
    </citation>
    <scope>NUCLEOTIDE SEQUENCE [LARGE SCALE GENOMIC DNA]</scope>
    <source>
        <strain evidence="1 2">ATCV-1</strain>
    </source>
</reference>
<evidence type="ECO:0000313" key="1">
    <source>
        <dbReference type="EMBL" id="ABT16722.1"/>
    </source>
</evidence>